<dbReference type="SMART" id="SM00282">
    <property type="entry name" value="LamG"/>
    <property type="match status" value="5"/>
</dbReference>
<dbReference type="FunFam" id="2.10.25.10:FF:000242">
    <property type="entry name" value="Laminin subunit alpha 1"/>
    <property type="match status" value="1"/>
</dbReference>
<feature type="disulfide bond" evidence="8">
    <location>
        <begin position="822"/>
        <end position="831"/>
    </location>
</feature>
<evidence type="ECO:0000256" key="7">
    <source>
        <dbReference type="ARBA" id="ARBA00023292"/>
    </source>
</evidence>
<gene>
    <name evidence="15" type="ORF">PVAND_005875</name>
</gene>
<evidence type="ECO:0000256" key="1">
    <source>
        <dbReference type="ARBA" id="ARBA00004613"/>
    </source>
</evidence>
<keyword evidence="16" id="KW-1185">Reference proteome</keyword>
<dbReference type="InterPro" id="IPR050440">
    <property type="entry name" value="Laminin/Netrin_ECM"/>
</dbReference>
<dbReference type="InterPro" id="IPR000034">
    <property type="entry name" value="Laminin_IV"/>
</dbReference>
<evidence type="ECO:0000256" key="10">
    <source>
        <dbReference type="SAM" id="MobiDB-lite"/>
    </source>
</evidence>
<evidence type="ECO:0000259" key="13">
    <source>
        <dbReference type="PROSITE" id="PS50027"/>
    </source>
</evidence>
<dbReference type="Pfam" id="PF00052">
    <property type="entry name" value="Laminin_B"/>
    <property type="match status" value="1"/>
</dbReference>
<keyword evidence="3" id="KW-0732">Signal</keyword>
<dbReference type="Pfam" id="PF02210">
    <property type="entry name" value="Laminin_G_2"/>
    <property type="match status" value="5"/>
</dbReference>
<feature type="disulfide bond" evidence="8">
    <location>
        <begin position="202"/>
        <end position="211"/>
    </location>
</feature>
<dbReference type="GO" id="GO:0048731">
    <property type="term" value="P:system development"/>
    <property type="evidence" value="ECO:0007669"/>
    <property type="project" value="UniProtKB-ARBA"/>
</dbReference>
<evidence type="ECO:0000256" key="9">
    <source>
        <dbReference type="SAM" id="Coils"/>
    </source>
</evidence>
<feature type="disulfide bond" evidence="8">
    <location>
        <begin position="803"/>
        <end position="820"/>
    </location>
</feature>
<feature type="domain" description="Laminin EGF-like" evidence="13">
    <location>
        <begin position="230"/>
        <end position="277"/>
    </location>
</feature>
<dbReference type="GO" id="GO:0007155">
    <property type="term" value="P:cell adhesion"/>
    <property type="evidence" value="ECO:0007669"/>
    <property type="project" value="InterPro"/>
</dbReference>
<feature type="transmembrane region" description="Helical" evidence="11">
    <location>
        <begin position="20"/>
        <end position="40"/>
    </location>
</feature>
<keyword evidence="11" id="KW-0812">Transmembrane</keyword>
<evidence type="ECO:0000256" key="3">
    <source>
        <dbReference type="ARBA" id="ARBA00022729"/>
    </source>
</evidence>
<dbReference type="GO" id="GO:0005576">
    <property type="term" value="C:extracellular region"/>
    <property type="evidence" value="ECO:0007669"/>
    <property type="project" value="UniProtKB-SubCell"/>
</dbReference>
<feature type="disulfide bond" evidence="8">
    <location>
        <begin position="720"/>
        <end position="729"/>
    </location>
</feature>
<keyword evidence="7 8" id="KW-0424">Laminin EGF-like domain</keyword>
<feature type="domain" description="Laminin EGF-like" evidence="13">
    <location>
        <begin position="801"/>
        <end position="848"/>
    </location>
</feature>
<keyword evidence="2" id="KW-0964">Secreted</keyword>
<dbReference type="SUPFAM" id="SSF49899">
    <property type="entry name" value="Concanavalin A-like lectins/glucanases"/>
    <property type="match status" value="5"/>
</dbReference>
<feature type="coiled-coil region" evidence="9">
    <location>
        <begin position="1382"/>
        <end position="1416"/>
    </location>
</feature>
<proteinExistence type="predicted"/>
<protein>
    <submittedName>
        <fullName evidence="15">Uncharacterized protein</fullName>
    </submittedName>
</protein>
<dbReference type="InterPro" id="IPR010307">
    <property type="entry name" value="Laminin_dom_II"/>
</dbReference>
<feature type="disulfide bond" evidence="8">
    <location>
        <begin position="325"/>
        <end position="337"/>
    </location>
</feature>
<dbReference type="Pfam" id="PF06009">
    <property type="entry name" value="Laminin_II"/>
    <property type="match status" value="1"/>
</dbReference>
<feature type="disulfide bond" evidence="8">
    <location>
        <begin position="181"/>
        <end position="193"/>
    </location>
</feature>
<comment type="caution">
    <text evidence="15">The sequence shown here is derived from an EMBL/GenBank/DDBJ whole genome shotgun (WGS) entry which is preliminary data.</text>
</comment>
<feature type="domain" description="Laminin EGF-like" evidence="13">
    <location>
        <begin position="181"/>
        <end position="229"/>
    </location>
</feature>
<feature type="disulfide bond" evidence="8">
    <location>
        <begin position="327"/>
        <end position="344"/>
    </location>
</feature>
<keyword evidence="5 8" id="KW-1015">Disulfide bond</keyword>
<feature type="domain" description="Laminin EGF-like" evidence="13">
    <location>
        <begin position="371"/>
        <end position="425"/>
    </location>
</feature>
<dbReference type="SUPFAM" id="SSF57196">
    <property type="entry name" value="EGF/Laminin"/>
    <property type="match status" value="6"/>
</dbReference>
<dbReference type="InterPro" id="IPR000742">
    <property type="entry name" value="EGF"/>
</dbReference>
<evidence type="ECO:0000259" key="12">
    <source>
        <dbReference type="PROSITE" id="PS50025"/>
    </source>
</evidence>
<feature type="domain" description="Laminin G" evidence="12">
    <location>
        <begin position="1810"/>
        <end position="2023"/>
    </location>
</feature>
<evidence type="ECO:0000313" key="16">
    <source>
        <dbReference type="Proteomes" id="UP001107558"/>
    </source>
</evidence>
<feature type="disulfide bond" evidence="8">
    <location>
        <begin position="801"/>
        <end position="813"/>
    </location>
</feature>
<dbReference type="EMBL" id="JADBJN010000002">
    <property type="protein sequence ID" value="KAG5676020.1"/>
    <property type="molecule type" value="Genomic_DNA"/>
</dbReference>
<organism evidence="15 16">
    <name type="scientific">Polypedilum vanderplanki</name>
    <name type="common">Sleeping chironomid midge</name>
    <dbReference type="NCBI Taxonomy" id="319348"/>
    <lineage>
        <taxon>Eukaryota</taxon>
        <taxon>Metazoa</taxon>
        <taxon>Ecdysozoa</taxon>
        <taxon>Arthropoda</taxon>
        <taxon>Hexapoda</taxon>
        <taxon>Insecta</taxon>
        <taxon>Pterygota</taxon>
        <taxon>Neoptera</taxon>
        <taxon>Endopterygota</taxon>
        <taxon>Diptera</taxon>
        <taxon>Nematocera</taxon>
        <taxon>Chironomoidea</taxon>
        <taxon>Chironomidae</taxon>
        <taxon>Chironominae</taxon>
        <taxon>Polypedilum</taxon>
        <taxon>Polypedilum</taxon>
    </lineage>
</organism>
<feature type="disulfide bond" evidence="8">
    <location>
        <begin position="346"/>
        <end position="355"/>
    </location>
</feature>
<keyword evidence="4" id="KW-0677">Repeat</keyword>
<dbReference type="InterPro" id="IPR002049">
    <property type="entry name" value="LE_dom"/>
</dbReference>
<keyword evidence="11" id="KW-0472">Membrane</keyword>
<evidence type="ECO:0000256" key="6">
    <source>
        <dbReference type="ARBA" id="ARBA00023180"/>
    </source>
</evidence>
<name>A0A9J6C1H2_POLVA</name>
<accession>A0A9J6C1H2</accession>
<dbReference type="OrthoDB" id="8545473at2759"/>
<dbReference type="FunFam" id="2.10.25.10:FF:000188">
    <property type="entry name" value="Laminin subunit gamma 2"/>
    <property type="match status" value="1"/>
</dbReference>
<dbReference type="GO" id="GO:0048468">
    <property type="term" value="P:cell development"/>
    <property type="evidence" value="ECO:0007669"/>
    <property type="project" value="UniProtKB-ARBA"/>
</dbReference>
<dbReference type="GO" id="GO:0030054">
    <property type="term" value="C:cell junction"/>
    <property type="evidence" value="ECO:0007669"/>
    <property type="project" value="UniProtKB-ARBA"/>
</dbReference>
<dbReference type="GO" id="GO:0009887">
    <property type="term" value="P:animal organ morphogenesis"/>
    <property type="evidence" value="ECO:0007669"/>
    <property type="project" value="TreeGrafter"/>
</dbReference>
<evidence type="ECO:0000259" key="14">
    <source>
        <dbReference type="PROSITE" id="PS51115"/>
    </source>
</evidence>
<dbReference type="FunFam" id="2.10.25.10:FF:000090">
    <property type="entry name" value="laminin subunit alpha"/>
    <property type="match status" value="1"/>
</dbReference>
<keyword evidence="6" id="KW-0325">Glycoprotein</keyword>
<dbReference type="PROSITE" id="PS51115">
    <property type="entry name" value="LAMININ_IVA"/>
    <property type="match status" value="1"/>
</dbReference>
<dbReference type="Proteomes" id="UP001107558">
    <property type="component" value="Chromosome 2"/>
</dbReference>
<dbReference type="InterPro" id="IPR001791">
    <property type="entry name" value="Laminin_G"/>
</dbReference>
<feature type="domain" description="Laminin IV type A" evidence="14">
    <location>
        <begin position="468"/>
        <end position="659"/>
    </location>
</feature>
<dbReference type="FunFam" id="2.10.25.10:FF:000074">
    <property type="entry name" value="Laminin subunit alpha"/>
    <property type="match status" value="1"/>
</dbReference>
<feature type="coiled-coil region" evidence="9">
    <location>
        <begin position="1073"/>
        <end position="1154"/>
    </location>
</feature>
<feature type="domain" description="Laminin EGF-like" evidence="13">
    <location>
        <begin position="701"/>
        <end position="746"/>
    </location>
</feature>
<dbReference type="CDD" id="cd00110">
    <property type="entry name" value="LamG"/>
    <property type="match status" value="5"/>
</dbReference>
<dbReference type="InterPro" id="IPR013320">
    <property type="entry name" value="ConA-like_dom_sf"/>
</dbReference>
<dbReference type="PROSITE" id="PS50025">
    <property type="entry name" value="LAM_G_DOMAIN"/>
    <property type="match status" value="5"/>
</dbReference>
<feature type="domain" description="Laminin EGF-like" evidence="13">
    <location>
        <begin position="325"/>
        <end position="370"/>
    </location>
</feature>
<feature type="coiled-coil region" evidence="9">
    <location>
        <begin position="1247"/>
        <end position="1277"/>
    </location>
</feature>
<evidence type="ECO:0000313" key="15">
    <source>
        <dbReference type="EMBL" id="KAG5676020.1"/>
    </source>
</evidence>
<keyword evidence="9" id="KW-0175">Coiled coil</keyword>
<feature type="coiled-coil region" evidence="9">
    <location>
        <begin position="1311"/>
        <end position="1338"/>
    </location>
</feature>
<evidence type="ECO:0000256" key="11">
    <source>
        <dbReference type="SAM" id="Phobius"/>
    </source>
</evidence>
<dbReference type="SMART" id="SM00181">
    <property type="entry name" value="EGF"/>
    <property type="match status" value="5"/>
</dbReference>
<keyword evidence="11" id="KW-1133">Transmembrane helix</keyword>
<feature type="disulfide bond" evidence="8">
    <location>
        <begin position="251"/>
        <end position="260"/>
    </location>
</feature>
<evidence type="ECO:0000256" key="4">
    <source>
        <dbReference type="ARBA" id="ARBA00022737"/>
    </source>
</evidence>
<feature type="compositionally biased region" description="Polar residues" evidence="10">
    <location>
        <begin position="1721"/>
        <end position="1741"/>
    </location>
</feature>
<dbReference type="FunFam" id="2.60.120.200:FF:000200">
    <property type="entry name" value="Laminin subunit alpha-3"/>
    <property type="match status" value="1"/>
</dbReference>
<dbReference type="FunFam" id="2.10.25.10:FF:000082">
    <property type="entry name" value="Laminin subunit alpha 1"/>
    <property type="match status" value="1"/>
</dbReference>
<sequence>MMEYNAEEVYQRRKRRWLTYGRALLTIGILGLLTVGLYSLTFTRESSSVPDNVEYNSESSISQNDIAINNKLVNYDQRIVKRDVNVEKTKQTRQINEHVDYSNPKVTSGSSETLANEISEETNLDTQHMKLQQRRQQSNNDVLHKHTSDGGIYIFKGYKCIPISKPSKQLENLRARHRVGCNCHVSGSEDRVCNSKTGQCKCRPHVIGRTCDRCERGYWNIDSKQGCEKCACNLDGSEHENCDIYTGECACRQGVEGIKCDRCKSGYYGFSSTGCKKCNVCDSPSKICDQETGRCICPPLSHGNDCQHCYPNTWGWENLRGCKNCDCNQSGSLKQSCEVLTGQCECKEGYAGRACDYCAPGYYGFPNCQKCNCDIRGSKSYDDEIIECDEKGQCPCKELVTGLKCDECRQSTFGLSQYNPHGCTRCFCFGRSQTCEQNDLIWAQVRLMGPRNISVNYITDYHTPYYHEDIEYIILTHSKNNHVYRETARYDTRNGLMIMPGHSGDIIIGTRRAFHSPIYIDLPKEFRGDKTSSYGGFLNFTLSTFEYRTNYHYEHLNSFPLVQLHTHYHLTLNYYHNEYNNDVDSFSVILHESYWRHASNGYNISRAIMMTALQNIKHIFLRVTTSQDFVSLTVENATMSIGMPRNGNNNAAIASGIEKCDCPELYSGDSCQDPAEGYYRWRNTTTPTNLLEDLVGKVIPCECNERSDKCDKETGECIDCKYNTGGFNCEVCDEGFYGNPDDGCQACPCPETNKKFARGCYVDVQGVSCFCKEGYSGPLCEKCARGFFGQPHEPDGKCESCDCNIEGIVSDECDYLNGQCNCKKGVIGRRCDKCELPRHLLIDYECQLCDNCTQTLLDSVDEMIYQFQVNIDGIDLHNLKAPWHKLNDLINATDHYSNDFDEFFQAVDAVDNFNDVASDELLLRSESLLNKANRLSTTADKKTQKIDKLKVDANAILVDSRDLSGSIQETIINLENYGTSDHHIKLPNALKEARMYYDDVVKQTKHLSIDNDVEKCVKDQFEFWTEELKNTKNQKERLEKFLEDQKIFHERLNDLKNLTHRVFRDSTETEAFITKNKKDFEKLKETVARLNEQSVEVDGILDKNIAAESASLMETVNDNLEKAKATNDDLKSLHNQVEKVIQEREKEINKVKGQEVVKARKHAESLAERSQVIVDLFQNSKDGAQLAVKAGTAYSNITDSIIAAREAADKAHEAAVFSNEQLNPTNPDEETMMERGNDLSLESVAIQQDAEQQIEKIRELKVLLNQQQDLVKNMSATIHNSGKINNEMSAQITKMSNSESRKSVQESSEMIDDVLEKIKNTDRDVNEVSENIAILREKLSELDPEWESKFSLAEENIAKSLINIRESNKILNTNEQRFGQQQNKFQERNGTLSARLQELKDKITKAKHAAESIRVSLESTDDSCVRSFYPPIIGVTTSNQIVMTFALNSRSNINSPLIFIQGENNKFIALEMIKRKIYLLWNMGGDSGIITHPLEILTRDPKYDDAWYKVEVTRNLNLARLSVSRMANNGSFVSSHSAVDGATSLEFSRFSITQNNRIYIGGVPDNLRPKEMKSANGLSVIVHQVSLDNSQIGLWHFASSDGNCDGAMAGPTESSDSQNARHFNGYGYSVVHSISSRPYPKRVFSLQMTFKTLDENALLFLTVDEKNNRSISLTLHEGKLVFRIDYGDESLLEINTTTQFNTGEWVNVEAAREFTPRRNTENGSLKVNNEEAQTGSPSKPITNAMLPEVSKAPFYIGGVPPGFISGTTKAPGADHAFFGCMRDIQINGEFLDPFESQNYYGIEPTCKSIISKVGFFGNGYLELPSHTLRKRANFGFVFRTLQPDCLLLFSGFPPQTVDEFDEKDIRGNFSVSLINGNIHVWIASEKGSIQLESNVTLNDGEFHVVNVNKFGRRFELRIDDNLDVTKSLPASKALISSPEDHGGLFFGGVPDFPEFDNLMPTMNGLRGGIKDVVFNNKTISFDSPISFKNVKFGALGPIMGSTFELEIKTEPLGAKFKEVKEGCQRVGSYSYESNAFKFGNSPYSYSMIQIPPRPIWHRNVNIQFDYRTFYPDGFLFAVPDSRDKPKHYVYLFLRNGNIVLTIRGRKREEISIPIKSNNGQWHHVTIDSKNHVLTLTVTSNGKIKNESQKSLKIPKKFFASNIFLIGGLPQSVPTLHKEVVTKKEDFKGCIRRFTVNGITQDLTRQFNNLGQCFPRIEKGSYFSGDAYAEYKKEFNVGKHLEIEMEFKTSELNGILLSISEPSGTPSLSIEISDGNLIMSCDFNNGEILRAEAKLSSKFSICDNKWHTINAFYDTHQIAIRIDSKESVVASSSKNVGKLQTKSPLFIGGISESSTSRSIIMRENFKGCIRNVKLNSGFNGLEIIDWIDMDKLHNVLLNECPR</sequence>
<dbReference type="Gene3D" id="2.10.25.10">
    <property type="entry name" value="Laminin"/>
    <property type="match status" value="8"/>
</dbReference>
<dbReference type="PROSITE" id="PS50027">
    <property type="entry name" value="EGF_LAM_2"/>
    <property type="match status" value="6"/>
</dbReference>
<dbReference type="SMART" id="SM00281">
    <property type="entry name" value="LamB"/>
    <property type="match status" value="1"/>
</dbReference>
<dbReference type="FunFam" id="2.10.25.10:FF:000011">
    <property type="entry name" value="Cadherin EGF LAG seven-pass G-type receptor"/>
    <property type="match status" value="1"/>
</dbReference>
<evidence type="ECO:0000256" key="5">
    <source>
        <dbReference type="ARBA" id="ARBA00023157"/>
    </source>
</evidence>
<dbReference type="PROSITE" id="PS01248">
    <property type="entry name" value="EGF_LAM_1"/>
    <property type="match status" value="4"/>
</dbReference>
<dbReference type="FunFam" id="2.10.25.10:FF:000561">
    <property type="entry name" value="Wing blister, isoform B"/>
    <property type="match status" value="1"/>
</dbReference>
<dbReference type="CDD" id="cd00055">
    <property type="entry name" value="EGF_Lam"/>
    <property type="match status" value="8"/>
</dbReference>
<feature type="disulfide bond" evidence="8">
    <location>
        <begin position="396"/>
        <end position="405"/>
    </location>
</feature>
<feature type="disulfide bond" evidence="8">
    <location>
        <begin position="232"/>
        <end position="249"/>
    </location>
</feature>
<dbReference type="Pfam" id="PF00053">
    <property type="entry name" value="EGF_laminin"/>
    <property type="match status" value="6"/>
</dbReference>
<dbReference type="SMART" id="SM00180">
    <property type="entry name" value="EGF_Lam"/>
    <property type="match status" value="8"/>
</dbReference>
<dbReference type="PANTHER" id="PTHR10574">
    <property type="entry name" value="NETRIN/LAMININ-RELATED"/>
    <property type="match status" value="1"/>
</dbReference>
<feature type="region of interest" description="Disordered" evidence="10">
    <location>
        <begin position="1716"/>
        <end position="1741"/>
    </location>
</feature>
<dbReference type="Gene3D" id="2.60.120.200">
    <property type="match status" value="5"/>
</dbReference>
<dbReference type="GO" id="GO:0009888">
    <property type="term" value="P:tissue development"/>
    <property type="evidence" value="ECO:0007669"/>
    <property type="project" value="TreeGrafter"/>
</dbReference>
<feature type="domain" description="Laminin G" evidence="12">
    <location>
        <begin position="1416"/>
        <end position="1604"/>
    </location>
</feature>
<comment type="caution">
    <text evidence="8">Lacks conserved residue(s) required for the propagation of feature annotation.</text>
</comment>
<evidence type="ECO:0000256" key="2">
    <source>
        <dbReference type="ARBA" id="ARBA00022525"/>
    </source>
</evidence>
<feature type="domain" description="Laminin G" evidence="12">
    <location>
        <begin position="2217"/>
        <end position="2399"/>
    </location>
</feature>
<feature type="disulfide bond" evidence="8">
    <location>
        <begin position="230"/>
        <end position="242"/>
    </location>
</feature>
<dbReference type="GO" id="GO:0005604">
    <property type="term" value="C:basement membrane"/>
    <property type="evidence" value="ECO:0007669"/>
    <property type="project" value="UniProtKB-ARBA"/>
</dbReference>
<comment type="subcellular location">
    <subcellularLocation>
        <location evidence="1">Secreted</location>
    </subcellularLocation>
</comment>
<dbReference type="PANTHER" id="PTHR10574:SF444">
    <property type="entry name" value="BASEMENT MEMBRANE-SPECIFIC HEPARAN SULFATE PROTEOGLYCAN CORE PROTEIN"/>
    <property type="match status" value="1"/>
</dbReference>
<feature type="domain" description="Laminin G" evidence="12">
    <location>
        <begin position="1618"/>
        <end position="1806"/>
    </location>
</feature>
<feature type="domain" description="Laminin G" evidence="12">
    <location>
        <begin position="2035"/>
        <end position="2212"/>
    </location>
</feature>
<evidence type="ECO:0000256" key="8">
    <source>
        <dbReference type="PROSITE-ProRule" id="PRU00460"/>
    </source>
</evidence>
<reference evidence="15" key="1">
    <citation type="submission" date="2021-03" db="EMBL/GenBank/DDBJ databases">
        <title>Chromosome level genome of the anhydrobiotic midge Polypedilum vanderplanki.</title>
        <authorList>
            <person name="Yoshida Y."/>
            <person name="Kikawada T."/>
            <person name="Gusev O."/>
        </authorList>
    </citation>
    <scope>NUCLEOTIDE SEQUENCE</scope>
    <source>
        <strain evidence="15">NIAS01</strain>
        <tissue evidence="15">Whole body or cell culture</tissue>
    </source>
</reference>
<feature type="disulfide bond" evidence="8">
    <location>
        <begin position="183"/>
        <end position="200"/>
    </location>
</feature>
<dbReference type="PRINTS" id="PR00011">
    <property type="entry name" value="EGFLAMININ"/>
</dbReference>